<organism evidence="12 13">
    <name type="scientific">Ketogulonicigenium robustum</name>
    <dbReference type="NCBI Taxonomy" id="92947"/>
    <lineage>
        <taxon>Bacteria</taxon>
        <taxon>Pseudomonadati</taxon>
        <taxon>Pseudomonadota</taxon>
        <taxon>Alphaproteobacteria</taxon>
        <taxon>Rhodobacterales</taxon>
        <taxon>Roseobacteraceae</taxon>
        <taxon>Ketogulonicigenium</taxon>
    </lineage>
</organism>
<feature type="domain" description="Histidine kinase" evidence="10">
    <location>
        <begin position="247"/>
        <end position="474"/>
    </location>
</feature>
<dbReference type="SMART" id="SM00387">
    <property type="entry name" value="HATPase_c"/>
    <property type="match status" value="1"/>
</dbReference>
<dbReference type="Gene3D" id="3.40.50.2300">
    <property type="match status" value="1"/>
</dbReference>
<evidence type="ECO:0000256" key="6">
    <source>
        <dbReference type="ARBA" id="ARBA00022777"/>
    </source>
</evidence>
<dbReference type="CDD" id="cd00082">
    <property type="entry name" value="HisKA"/>
    <property type="match status" value="1"/>
</dbReference>
<dbReference type="FunFam" id="1.10.287.130:FF:000037">
    <property type="entry name" value="Hybrid sensor histidine kinase/response regulator"/>
    <property type="match status" value="1"/>
</dbReference>
<dbReference type="InterPro" id="IPR036890">
    <property type="entry name" value="HATPase_C_sf"/>
</dbReference>
<dbReference type="SUPFAM" id="SSF47384">
    <property type="entry name" value="Homodimeric domain of signal transducing histidine kinase"/>
    <property type="match status" value="1"/>
</dbReference>
<dbReference type="Proteomes" id="UP000242447">
    <property type="component" value="Chromosome"/>
</dbReference>
<feature type="domain" description="Response regulatory" evidence="11">
    <location>
        <begin position="500"/>
        <end position="616"/>
    </location>
</feature>
<evidence type="ECO:0000256" key="8">
    <source>
        <dbReference type="ARBA" id="ARBA00023012"/>
    </source>
</evidence>
<keyword evidence="8" id="KW-0902">Two-component regulatory system</keyword>
<dbReference type="Pfam" id="PF00512">
    <property type="entry name" value="HisKA"/>
    <property type="match status" value="1"/>
</dbReference>
<reference evidence="12 13" key="1">
    <citation type="submission" date="2017-02" db="EMBL/GenBank/DDBJ databases">
        <title>Ketogulonicigenium robustum SPU B003 Genome sequencing and assembly.</title>
        <authorList>
            <person name="Li Y."/>
            <person name="Liu L."/>
            <person name="Wang C."/>
            <person name="Zhang M."/>
            <person name="Zhang T."/>
            <person name="Zhang Y."/>
        </authorList>
    </citation>
    <scope>NUCLEOTIDE SEQUENCE [LARGE SCALE GENOMIC DNA]</scope>
    <source>
        <strain evidence="12 13">SPU_B003</strain>
    </source>
</reference>
<dbReference type="InterPro" id="IPR005467">
    <property type="entry name" value="His_kinase_dom"/>
</dbReference>
<dbReference type="GO" id="GO:0005524">
    <property type="term" value="F:ATP binding"/>
    <property type="evidence" value="ECO:0007669"/>
    <property type="project" value="UniProtKB-KW"/>
</dbReference>
<accession>A0A1W6NZH2</accession>
<evidence type="ECO:0000313" key="13">
    <source>
        <dbReference type="Proteomes" id="UP000242447"/>
    </source>
</evidence>
<keyword evidence="3 9" id="KW-0597">Phosphoprotein</keyword>
<dbReference type="Pfam" id="PF00072">
    <property type="entry name" value="Response_reg"/>
    <property type="match status" value="1"/>
</dbReference>
<dbReference type="RefSeq" id="WP_157115643.1">
    <property type="nucleotide sequence ID" value="NZ_CP019937.1"/>
</dbReference>
<evidence type="ECO:0000256" key="1">
    <source>
        <dbReference type="ARBA" id="ARBA00000085"/>
    </source>
</evidence>
<evidence type="ECO:0000256" key="2">
    <source>
        <dbReference type="ARBA" id="ARBA00012438"/>
    </source>
</evidence>
<dbReference type="SUPFAM" id="SSF55874">
    <property type="entry name" value="ATPase domain of HSP90 chaperone/DNA topoisomerase II/histidine kinase"/>
    <property type="match status" value="1"/>
</dbReference>
<dbReference type="AlphaFoldDB" id="A0A1W6NZH2"/>
<dbReference type="OrthoDB" id="9796100at2"/>
<dbReference type="PROSITE" id="PS50109">
    <property type="entry name" value="HIS_KIN"/>
    <property type="match status" value="1"/>
</dbReference>
<evidence type="ECO:0000256" key="5">
    <source>
        <dbReference type="ARBA" id="ARBA00022741"/>
    </source>
</evidence>
<keyword evidence="13" id="KW-1185">Reference proteome</keyword>
<dbReference type="EC" id="2.7.13.3" evidence="2"/>
<keyword evidence="6 12" id="KW-0418">Kinase</keyword>
<evidence type="ECO:0000256" key="3">
    <source>
        <dbReference type="ARBA" id="ARBA00022553"/>
    </source>
</evidence>
<dbReference type="InterPro" id="IPR004358">
    <property type="entry name" value="Sig_transdc_His_kin-like_C"/>
</dbReference>
<dbReference type="Gene3D" id="3.30.565.10">
    <property type="entry name" value="Histidine kinase-like ATPase, C-terminal domain"/>
    <property type="match status" value="1"/>
</dbReference>
<evidence type="ECO:0000256" key="7">
    <source>
        <dbReference type="ARBA" id="ARBA00022840"/>
    </source>
</evidence>
<evidence type="ECO:0000313" key="12">
    <source>
        <dbReference type="EMBL" id="ARO14656.1"/>
    </source>
</evidence>
<dbReference type="GO" id="GO:0000155">
    <property type="term" value="F:phosphorelay sensor kinase activity"/>
    <property type="evidence" value="ECO:0007669"/>
    <property type="project" value="InterPro"/>
</dbReference>
<dbReference type="KEGG" id="kro:BVG79_01310"/>
<dbReference type="InterPro" id="IPR036097">
    <property type="entry name" value="HisK_dim/P_sf"/>
</dbReference>
<protein>
    <recommendedName>
        <fullName evidence="2">histidine kinase</fullName>
        <ecNumber evidence="2">2.7.13.3</ecNumber>
    </recommendedName>
</protein>
<dbReference type="PANTHER" id="PTHR43065:SF46">
    <property type="entry name" value="C4-DICARBOXYLATE TRANSPORT SENSOR PROTEIN DCTB"/>
    <property type="match status" value="1"/>
</dbReference>
<proteinExistence type="predicted"/>
<dbReference type="Pfam" id="PF02518">
    <property type="entry name" value="HATPase_c"/>
    <property type="match status" value="1"/>
</dbReference>
<dbReference type="Gene3D" id="1.10.287.130">
    <property type="match status" value="1"/>
</dbReference>
<dbReference type="SMART" id="SM00388">
    <property type="entry name" value="HisKA"/>
    <property type="match status" value="1"/>
</dbReference>
<dbReference type="SUPFAM" id="SSF52172">
    <property type="entry name" value="CheY-like"/>
    <property type="match status" value="1"/>
</dbReference>
<gene>
    <name evidence="12" type="primary">cckA</name>
    <name evidence="12" type="ORF">BVG79_01310</name>
</gene>
<dbReference type="PANTHER" id="PTHR43065">
    <property type="entry name" value="SENSOR HISTIDINE KINASE"/>
    <property type="match status" value="1"/>
</dbReference>
<dbReference type="Pfam" id="PF13188">
    <property type="entry name" value="PAS_8"/>
    <property type="match status" value="1"/>
</dbReference>
<feature type="modified residue" description="4-aspartylphosphate" evidence="9">
    <location>
        <position position="551"/>
    </location>
</feature>
<evidence type="ECO:0000256" key="4">
    <source>
        <dbReference type="ARBA" id="ARBA00022679"/>
    </source>
</evidence>
<dbReference type="InterPro" id="IPR001789">
    <property type="entry name" value="Sig_transdc_resp-reg_receiver"/>
</dbReference>
<evidence type="ECO:0000259" key="11">
    <source>
        <dbReference type="PROSITE" id="PS50110"/>
    </source>
</evidence>
<dbReference type="CDD" id="cd00156">
    <property type="entry name" value="REC"/>
    <property type="match status" value="1"/>
</dbReference>
<dbReference type="CDD" id="cd00130">
    <property type="entry name" value="PAS"/>
    <property type="match status" value="1"/>
</dbReference>
<evidence type="ECO:0000256" key="9">
    <source>
        <dbReference type="PROSITE-ProRule" id="PRU00169"/>
    </source>
</evidence>
<dbReference type="InterPro" id="IPR003661">
    <property type="entry name" value="HisK_dim/P_dom"/>
</dbReference>
<dbReference type="Gene3D" id="3.30.450.20">
    <property type="entry name" value="PAS domain"/>
    <property type="match status" value="1"/>
</dbReference>
<evidence type="ECO:0000259" key="10">
    <source>
        <dbReference type="PROSITE" id="PS50109"/>
    </source>
</evidence>
<dbReference type="InterPro" id="IPR000014">
    <property type="entry name" value="PAS"/>
</dbReference>
<dbReference type="STRING" id="92947.BVG79_01310"/>
<keyword evidence="7" id="KW-0067">ATP-binding</keyword>
<dbReference type="SMART" id="SM00448">
    <property type="entry name" value="REC"/>
    <property type="match status" value="1"/>
</dbReference>
<dbReference type="PRINTS" id="PR00344">
    <property type="entry name" value="BCTRLSENSOR"/>
</dbReference>
<dbReference type="PROSITE" id="PS50110">
    <property type="entry name" value="RESPONSE_REGULATORY"/>
    <property type="match status" value="1"/>
</dbReference>
<comment type="catalytic activity">
    <reaction evidence="1">
        <text>ATP + protein L-histidine = ADP + protein N-phospho-L-histidine.</text>
        <dbReference type="EC" id="2.7.13.3"/>
    </reaction>
</comment>
<keyword evidence="4 12" id="KW-0808">Transferase</keyword>
<dbReference type="InterPro" id="IPR003594">
    <property type="entry name" value="HATPase_dom"/>
</dbReference>
<dbReference type="InterPro" id="IPR011006">
    <property type="entry name" value="CheY-like_superfamily"/>
</dbReference>
<sequence length="618" mass="67072">MGAGERNLTATADPAEAVFILTRRSGRLIAASPAAMGWLHLPKGSLSHLSIVDALILRLPDTHDELRRILDRAATLRGGESIWHRSLRVTRLPFGRLEWSVLPQPAHTTAPSQPSASIDRWQVAQGLPVPLLLIDLSGQIQAANSAATTLLGQDIPSGTATSDVFEGLGRPMLDWLREVHEGRALSYVEFLKSVREDRFFQVRLSDDRSILPEGVLAILEDVTELKLLEEQFLQSQKMQAVGQLAGGIAHDFNNLLTAISGHCDLLLLRHDRHDTSYADLMQIHHNANRAAALVRQLLAFSRKQSLTIESVAPDQTVSEVAFLLRTLLGERAQLALQHDDAVSKIRVDRRQLEQALVNLAVNARDAAPSGGQITITTRNMTLSAPLLRDRARVPIGDYVAITVEDNGTGIPANILDKIFEPFFTTKRVGEGTGLGLSMVYGFVKQSGGYIFVDSGPDARPAGGTCFTLMFPAEAAPEDDALPPNPTSLLGAAMRPTGNHTVLVVEDEAPVRAFASRALRLSGLEVLEADSAEAALNLLQDPDMHIDLIISDVIMPGLNGPAWVQQALEHRPGTRVILISGYAEESFDEHRAAIPNCTFLPKPFSLAGLVEAVNLKLAD</sequence>
<keyword evidence="5" id="KW-0547">Nucleotide-binding</keyword>
<dbReference type="EMBL" id="CP019937">
    <property type="protein sequence ID" value="ARO14656.1"/>
    <property type="molecule type" value="Genomic_DNA"/>
</dbReference>
<name>A0A1W6NZH2_9RHOB</name>